<dbReference type="SMART" id="SM00257">
    <property type="entry name" value="LysM"/>
    <property type="match status" value="2"/>
</dbReference>
<evidence type="ECO:0000313" key="3">
    <source>
        <dbReference type="EMBL" id="AGA58628.1"/>
    </source>
</evidence>
<name>L0EEB4_THECK</name>
<dbReference type="PROSITE" id="PS51782">
    <property type="entry name" value="LYSM"/>
    <property type="match status" value="2"/>
</dbReference>
<dbReference type="EMBL" id="CP003255">
    <property type="protein sequence ID" value="AGA58628.1"/>
    <property type="molecule type" value="Genomic_DNA"/>
</dbReference>
<feature type="domain" description="LysM" evidence="2">
    <location>
        <begin position="2"/>
        <end position="47"/>
    </location>
</feature>
<dbReference type="eggNOG" id="COG1388">
    <property type="taxonomic scope" value="Bacteria"/>
</dbReference>
<gene>
    <name evidence="3" type="ordered locus">Theco_2527</name>
</gene>
<dbReference type="OrthoDB" id="2033517at2"/>
<dbReference type="GO" id="GO:0008932">
    <property type="term" value="F:lytic endotransglycosylase activity"/>
    <property type="evidence" value="ECO:0007669"/>
    <property type="project" value="TreeGrafter"/>
</dbReference>
<accession>L0EEB4</accession>
<sequence>MKIYTVKKGDTLSGIAAKHGVTVQDLLEYNPGIKNPDVIDVGMKIKIPAKKAPAPAGNWMHQHKVVQGDTLWKLSKAWGVPLADLIKANPQLKNPNVLMTGEIVYIPKPGGYAADGGKHGGHSHEYPQELHHIGAEGPIPGKAFTGVIPGKAPTAPIEQPKPIDLSKLQPAAEAKMEPPKPIDLSKLQPAAEAKMEPPKPIEQPKMVENPKTVEYPKEVENPKTVEYPKEVHYPKPVDWTKLPKPVPLPMPEPIHQPMKPYCPEPHHAVYPEHHAAYPPHGADFPDKAKHPFQQIQMPALETFAQPGAIAGTGYPPYGMAGHQDVPGYGMGYGVPYPGMAAAGTDWPMPGAAAGAPWGADPVWSGHGYEWPVQAAVHGQPGWPGLSAHAHVGGAPYGAHGHGMAGPDWGPCPPAWPMPYPHGIGDLPYADCRGGAAPEDSGQDDGIAETAETAVEHSAKPAERKAKKASIRSVSGRTQRRPKQQQAPKKRSGLPWINNR</sequence>
<feature type="compositionally biased region" description="Basic residues" evidence="1">
    <location>
        <begin position="477"/>
        <end position="491"/>
    </location>
</feature>
<dbReference type="PANTHER" id="PTHR33734:SF22">
    <property type="entry name" value="MEMBRANE-BOUND LYTIC MUREIN TRANSGLYCOSYLASE D"/>
    <property type="match status" value="1"/>
</dbReference>
<feature type="region of interest" description="Disordered" evidence="1">
    <location>
        <begin position="430"/>
        <end position="499"/>
    </location>
</feature>
<dbReference type="InterPro" id="IPR018392">
    <property type="entry name" value="LysM"/>
</dbReference>
<feature type="domain" description="LysM" evidence="2">
    <location>
        <begin position="61"/>
        <end position="106"/>
    </location>
</feature>
<evidence type="ECO:0000313" key="4">
    <source>
        <dbReference type="Proteomes" id="UP000010795"/>
    </source>
</evidence>
<evidence type="ECO:0000259" key="2">
    <source>
        <dbReference type="PROSITE" id="PS51782"/>
    </source>
</evidence>
<dbReference type="InterPro" id="IPR036779">
    <property type="entry name" value="LysM_dom_sf"/>
</dbReference>
<dbReference type="RefSeq" id="WP_015255372.1">
    <property type="nucleotide sequence ID" value="NC_019897.1"/>
</dbReference>
<dbReference type="Gene3D" id="3.10.350.10">
    <property type="entry name" value="LysM domain"/>
    <property type="match status" value="2"/>
</dbReference>
<dbReference type="CDD" id="cd00118">
    <property type="entry name" value="LysM"/>
    <property type="match status" value="2"/>
</dbReference>
<feature type="compositionally biased region" description="Basic and acidic residues" evidence="1">
    <location>
        <begin position="453"/>
        <end position="463"/>
    </location>
</feature>
<proteinExistence type="predicted"/>
<protein>
    <submittedName>
        <fullName evidence="3">LysM repeat-containing protein</fullName>
    </submittedName>
</protein>
<evidence type="ECO:0000256" key="1">
    <source>
        <dbReference type="SAM" id="MobiDB-lite"/>
    </source>
</evidence>
<dbReference type="SUPFAM" id="SSF54106">
    <property type="entry name" value="LysM domain"/>
    <property type="match status" value="2"/>
</dbReference>
<dbReference type="AlphaFoldDB" id="L0EEB4"/>
<dbReference type="Pfam" id="PF01476">
    <property type="entry name" value="LysM"/>
    <property type="match status" value="2"/>
</dbReference>
<reference evidence="4" key="1">
    <citation type="submission" date="2012-01" db="EMBL/GenBank/DDBJ databases">
        <title>Complete sequence of chromosome of Thermobacillus composti KWC4.</title>
        <authorList>
            <person name="Lucas S."/>
            <person name="Han J."/>
            <person name="Lapidus A."/>
            <person name="Cheng J.-F."/>
            <person name="Goodwin L."/>
            <person name="Pitluck S."/>
            <person name="Peters L."/>
            <person name="Ovchinnikova G."/>
            <person name="Teshima H."/>
            <person name="Detter J.C."/>
            <person name="Han C."/>
            <person name="Tapia R."/>
            <person name="Land M."/>
            <person name="Hauser L."/>
            <person name="Kyrpides N."/>
            <person name="Ivanova N."/>
            <person name="Pagani I."/>
            <person name="Anderson I."/>
            <person name="Woyke T."/>
        </authorList>
    </citation>
    <scope>NUCLEOTIDE SEQUENCE [LARGE SCALE GENOMIC DNA]</scope>
    <source>
        <strain evidence="4">DSM 18247 / JCM 13945 / KWC4</strain>
    </source>
</reference>
<dbReference type="HOGENOM" id="CLU_546199_0_0_9"/>
<dbReference type="KEGG" id="tco:Theco_2527"/>
<dbReference type="Proteomes" id="UP000010795">
    <property type="component" value="Chromosome"/>
</dbReference>
<dbReference type="PANTHER" id="PTHR33734">
    <property type="entry name" value="LYSM DOMAIN-CONTAINING GPI-ANCHORED PROTEIN 2"/>
    <property type="match status" value="1"/>
</dbReference>
<organism evidence="3 4">
    <name type="scientific">Thermobacillus composti (strain DSM 18247 / JCM 13945 / KWC4)</name>
    <dbReference type="NCBI Taxonomy" id="717605"/>
    <lineage>
        <taxon>Bacteria</taxon>
        <taxon>Bacillati</taxon>
        <taxon>Bacillota</taxon>
        <taxon>Bacilli</taxon>
        <taxon>Bacillales</taxon>
        <taxon>Paenibacillaceae</taxon>
        <taxon>Thermobacillus</taxon>
    </lineage>
</organism>
<keyword evidence="4" id="KW-1185">Reference proteome</keyword>